<dbReference type="EMBL" id="ML978231">
    <property type="protein sequence ID" value="KAF2027157.1"/>
    <property type="molecule type" value="Genomic_DNA"/>
</dbReference>
<dbReference type="AlphaFoldDB" id="A0A9P4H529"/>
<name>A0A9P4H529_9PLEO</name>
<dbReference type="PANTHER" id="PTHR10039">
    <property type="entry name" value="AMELOGENIN"/>
    <property type="match status" value="1"/>
</dbReference>
<feature type="domain" description="Nephrocystin 3-like N-terminal" evidence="2">
    <location>
        <begin position="184"/>
        <end position="349"/>
    </location>
</feature>
<keyword evidence="4" id="KW-1185">Reference proteome</keyword>
<evidence type="ECO:0000256" key="1">
    <source>
        <dbReference type="ARBA" id="ARBA00022737"/>
    </source>
</evidence>
<dbReference type="OrthoDB" id="7464126at2759"/>
<dbReference type="InterPro" id="IPR056884">
    <property type="entry name" value="NPHP3-like_N"/>
</dbReference>
<protein>
    <recommendedName>
        <fullName evidence="2">Nephrocystin 3-like N-terminal domain-containing protein</fullName>
    </recommendedName>
</protein>
<reference evidence="3" key="1">
    <citation type="journal article" date="2020" name="Stud. Mycol.">
        <title>101 Dothideomycetes genomes: a test case for predicting lifestyles and emergence of pathogens.</title>
        <authorList>
            <person name="Haridas S."/>
            <person name="Albert R."/>
            <person name="Binder M."/>
            <person name="Bloem J."/>
            <person name="Labutti K."/>
            <person name="Salamov A."/>
            <person name="Andreopoulos B."/>
            <person name="Baker S."/>
            <person name="Barry K."/>
            <person name="Bills G."/>
            <person name="Bluhm B."/>
            <person name="Cannon C."/>
            <person name="Castanera R."/>
            <person name="Culley D."/>
            <person name="Daum C."/>
            <person name="Ezra D."/>
            <person name="Gonzalez J."/>
            <person name="Henrissat B."/>
            <person name="Kuo A."/>
            <person name="Liang C."/>
            <person name="Lipzen A."/>
            <person name="Lutzoni F."/>
            <person name="Magnuson J."/>
            <person name="Mondo S."/>
            <person name="Nolan M."/>
            <person name="Ohm R."/>
            <person name="Pangilinan J."/>
            <person name="Park H.-J."/>
            <person name="Ramirez L."/>
            <person name="Alfaro M."/>
            <person name="Sun H."/>
            <person name="Tritt A."/>
            <person name="Yoshinaga Y."/>
            <person name="Zwiers L.-H."/>
            <person name="Turgeon B."/>
            <person name="Goodwin S."/>
            <person name="Spatafora J."/>
            <person name="Crous P."/>
            <person name="Grigoriev I."/>
        </authorList>
    </citation>
    <scope>NUCLEOTIDE SEQUENCE</scope>
    <source>
        <strain evidence="3">CBS 110217</strain>
    </source>
</reference>
<evidence type="ECO:0000313" key="4">
    <source>
        <dbReference type="Proteomes" id="UP000799777"/>
    </source>
</evidence>
<evidence type="ECO:0000259" key="2">
    <source>
        <dbReference type="Pfam" id="PF24883"/>
    </source>
</evidence>
<accession>A0A9P4H529</accession>
<dbReference type="SUPFAM" id="SSF52540">
    <property type="entry name" value="P-loop containing nucleoside triphosphate hydrolases"/>
    <property type="match status" value="1"/>
</dbReference>
<dbReference type="Pfam" id="PF24883">
    <property type="entry name" value="NPHP3_N"/>
    <property type="match status" value="1"/>
</dbReference>
<dbReference type="Gene3D" id="3.40.50.300">
    <property type="entry name" value="P-loop containing nucleotide triphosphate hydrolases"/>
    <property type="match status" value="1"/>
</dbReference>
<keyword evidence="1" id="KW-0677">Repeat</keyword>
<evidence type="ECO:0000313" key="3">
    <source>
        <dbReference type="EMBL" id="KAF2027157.1"/>
    </source>
</evidence>
<dbReference type="Proteomes" id="UP000799777">
    <property type="component" value="Unassembled WGS sequence"/>
</dbReference>
<organism evidence="3 4">
    <name type="scientific">Setomelanomma holmii</name>
    <dbReference type="NCBI Taxonomy" id="210430"/>
    <lineage>
        <taxon>Eukaryota</taxon>
        <taxon>Fungi</taxon>
        <taxon>Dikarya</taxon>
        <taxon>Ascomycota</taxon>
        <taxon>Pezizomycotina</taxon>
        <taxon>Dothideomycetes</taxon>
        <taxon>Pleosporomycetidae</taxon>
        <taxon>Pleosporales</taxon>
        <taxon>Pleosporineae</taxon>
        <taxon>Phaeosphaeriaceae</taxon>
        <taxon>Setomelanomma</taxon>
    </lineage>
</organism>
<sequence>MSHIRTSLPVPTQPWNAAKARFLEGLSPTEITRFEHATCENLFYNASAAQKRHAKRSHGWLVQERLSPLMNAVSDYGQALDVYANTYGLIISPLWGSLRIASEAALSDAYLDVLRFCVVTKDFFSRARKLRKHSKRVEKEAGLAHMISQGSNEKLSRQYRVLSSLPMVHYAAKHAVLRHQRYPGTGAWFQQTTQFTSWKTSPAYDCLCCYGIPGSGRSILAASVVDALLEERLHNGDEAVCCYYCDYANIASLDSLRIIWSLIKQILETLPLETFDDTFHCPYEEDRPIPAFSESSQYFVSLLVPLSKVTIMIDGIDELDHKTQILITTFITETLRSAIVIVKILVTSRPAEVLIKTSLKALRHMYLSVDSSQDDIALFIAGNLKQIVSAQNPLLKDERIARHVVTTLSDRAKGMFLWVRFLWVVFQMHEIAETLTEHAIYQLLDDLPKDLDETYSRIVNKVSRSTGGPSKIEMMKKVFIWVATARRPLPLDELQEAVALETFDKHLRVDRIAANTGARLMACRGNLVLVSTMESDVQSTHPPSFDALWADQLVGELCLTYLSFSDFEAQLAKRPTASTLSGSTAQGLIWWNVPFASHMRGLMSLSRILPARSYSSSMSTPAWALPAVNRTPSTALTNKYVLLDYVSSYWISHTSNFKSGDAARWAVFEDLALYKHLAFEFRPWLDSLHMT</sequence>
<comment type="caution">
    <text evidence="3">The sequence shown here is derived from an EMBL/GenBank/DDBJ whole genome shotgun (WGS) entry which is preliminary data.</text>
</comment>
<proteinExistence type="predicted"/>
<dbReference type="InterPro" id="IPR027417">
    <property type="entry name" value="P-loop_NTPase"/>
</dbReference>
<gene>
    <name evidence="3" type="ORF">EK21DRAFT_91811</name>
</gene>